<dbReference type="Pfam" id="PF03756">
    <property type="entry name" value="AfsA"/>
    <property type="match status" value="2"/>
</dbReference>
<evidence type="ECO:0000313" key="3">
    <source>
        <dbReference type="EMBL" id="QIQ03300.1"/>
    </source>
</evidence>
<proteinExistence type="predicted"/>
<dbReference type="InterPro" id="IPR005509">
    <property type="entry name" value="AfsA_hotdog_dom"/>
</dbReference>
<keyword evidence="4" id="KW-1185">Reference proteome</keyword>
<accession>A0A6G9GYK7</accession>
<organism evidence="3 4">
    <name type="scientific">Streptomyces liangshanensis</name>
    <dbReference type="NCBI Taxonomy" id="2717324"/>
    <lineage>
        <taxon>Bacteria</taxon>
        <taxon>Bacillati</taxon>
        <taxon>Actinomycetota</taxon>
        <taxon>Actinomycetes</taxon>
        <taxon>Kitasatosporales</taxon>
        <taxon>Streptomycetaceae</taxon>
        <taxon>Streptomyces</taxon>
    </lineage>
</organism>
<dbReference type="AlphaFoldDB" id="A0A6G9GYK7"/>
<reference evidence="3 4" key="1">
    <citation type="submission" date="2020-03" db="EMBL/GenBank/DDBJ databases">
        <title>A novel species.</title>
        <authorList>
            <person name="Gao J."/>
        </authorList>
    </citation>
    <scope>NUCLEOTIDE SEQUENCE [LARGE SCALE GENOMIC DNA]</scope>
    <source>
        <strain evidence="3 4">QMT-12</strain>
    </source>
</reference>
<gene>
    <name evidence="3" type="ORF">HA039_14005</name>
</gene>
<feature type="domain" description="A-factor biosynthesis hotdog" evidence="2">
    <location>
        <begin position="26"/>
        <end position="163"/>
    </location>
</feature>
<dbReference type="EMBL" id="CP050177">
    <property type="protein sequence ID" value="QIQ03300.1"/>
    <property type="molecule type" value="Genomic_DNA"/>
</dbReference>
<evidence type="ECO:0000259" key="2">
    <source>
        <dbReference type="Pfam" id="PF03756"/>
    </source>
</evidence>
<evidence type="ECO:0000256" key="1">
    <source>
        <dbReference type="SAM" id="MobiDB-lite"/>
    </source>
</evidence>
<dbReference type="NCBIfam" id="NF041195">
    <property type="entry name" value="ScbA_BarX_GamBu"/>
    <property type="match status" value="1"/>
</dbReference>
<dbReference type="Proteomes" id="UP000501179">
    <property type="component" value="Chromosome"/>
</dbReference>
<sequence>MSENAVGTLAEPPFHIRFAHTVDRHLVHRAAVAEVFVTDTRQIGESVYLAGAQTPLSHSYYNDHIQHGALTDVLLVLEACRQAAVCGGHTFLDIAMDTSFLVNEVSVQLRNPEALRTGGDPGELQLLTEYPAVRMKGGRVRQVGVEQELTFNGAAVGVSSMRVSAMTKHEYESLRTYQRGGVAPSTREVPRPDRSGILAPAQVGRTSPGNVVLAEPVFDSGRLTARLLPDFDNRSLFDHQYDHFPAMTLLEGARQLALLAAFWSGRQLSATHVLGMNAAFLRFAELDAPVVLSAGMPAAGEDTVDVAFRQAGRSVATASVRLYEEAKA</sequence>
<feature type="region of interest" description="Disordered" evidence="1">
    <location>
        <begin position="177"/>
        <end position="196"/>
    </location>
</feature>
<name>A0A6G9GYK7_9ACTN</name>
<evidence type="ECO:0000313" key="4">
    <source>
        <dbReference type="Proteomes" id="UP000501179"/>
    </source>
</evidence>
<dbReference type="KEGG" id="slia:HA039_14005"/>
<dbReference type="GO" id="GO:0016740">
    <property type="term" value="F:transferase activity"/>
    <property type="evidence" value="ECO:0007669"/>
    <property type="project" value="InterPro"/>
</dbReference>
<feature type="domain" description="A-factor biosynthesis hotdog" evidence="2">
    <location>
        <begin position="203"/>
        <end position="321"/>
    </location>
</feature>
<dbReference type="InterPro" id="IPR047757">
    <property type="entry name" value="AfsA-like"/>
</dbReference>
<dbReference type="RefSeq" id="WP_167028893.1">
    <property type="nucleotide sequence ID" value="NZ_CP050177.1"/>
</dbReference>
<protein>
    <recommendedName>
        <fullName evidence="2">A-factor biosynthesis hotdog domain-containing protein</fullName>
    </recommendedName>
</protein>